<dbReference type="EMBL" id="JACRUP010000012">
    <property type="protein sequence ID" value="MBC5852299.1"/>
    <property type="molecule type" value="Genomic_DNA"/>
</dbReference>
<accession>A0A9X0R9K2</accession>
<gene>
    <name evidence="2" type="ORF">H8Q88_15440</name>
</gene>
<dbReference type="Proteomes" id="UP000615796">
    <property type="component" value="Unassembled WGS sequence"/>
</dbReference>
<dbReference type="FunFam" id="3.40.250.10:FF:000049">
    <property type="entry name" value="Phage shock protein E"/>
    <property type="match status" value="1"/>
</dbReference>
<dbReference type="SMART" id="SM00450">
    <property type="entry name" value="RHOD"/>
    <property type="match status" value="1"/>
</dbReference>
<evidence type="ECO:0000313" key="3">
    <source>
        <dbReference type="Proteomes" id="UP000615796"/>
    </source>
</evidence>
<organism evidence="2 3">
    <name type="scientific">Vibrio metschnikovii</name>
    <dbReference type="NCBI Taxonomy" id="28172"/>
    <lineage>
        <taxon>Bacteria</taxon>
        <taxon>Pseudomonadati</taxon>
        <taxon>Pseudomonadota</taxon>
        <taxon>Gammaproteobacteria</taxon>
        <taxon>Vibrionales</taxon>
        <taxon>Vibrionaceae</taxon>
        <taxon>Vibrio</taxon>
    </lineage>
</organism>
<dbReference type="PROSITE" id="PS50206">
    <property type="entry name" value="RHODANESE_3"/>
    <property type="match status" value="1"/>
</dbReference>
<evidence type="ECO:0000259" key="1">
    <source>
        <dbReference type="PROSITE" id="PS50206"/>
    </source>
</evidence>
<feature type="domain" description="Rhodanese" evidence="1">
    <location>
        <begin position="36"/>
        <end position="120"/>
    </location>
</feature>
<dbReference type="CDD" id="cd00158">
    <property type="entry name" value="RHOD"/>
    <property type="match status" value="1"/>
</dbReference>
<comment type="caution">
    <text evidence="2">The sequence shown here is derived from an EMBL/GenBank/DDBJ whole genome shotgun (WGS) entry which is preliminary data.</text>
</comment>
<dbReference type="PANTHER" id="PTHR45431">
    <property type="entry name" value="RHODANESE-LIKE DOMAIN-CONTAINING PROTEIN 15, CHLOROPLASTIC"/>
    <property type="match status" value="1"/>
</dbReference>
<dbReference type="PANTHER" id="PTHR45431:SF3">
    <property type="entry name" value="RHODANESE-LIKE DOMAIN-CONTAINING PROTEIN 15, CHLOROPLASTIC"/>
    <property type="match status" value="1"/>
</dbReference>
<reference evidence="2" key="1">
    <citation type="submission" date="2020-08" db="EMBL/GenBank/DDBJ databases">
        <title>Genome Sequencing and Pan-Genome Analysis of Migratory bird Vibrio Strains, Inner Mongolia.</title>
        <authorList>
            <person name="Zheng L."/>
        </authorList>
    </citation>
    <scope>NUCLEOTIDE SEQUENCE</scope>
    <source>
        <strain evidence="2">M13F</strain>
    </source>
</reference>
<dbReference type="Pfam" id="PF00581">
    <property type="entry name" value="Rhodanese"/>
    <property type="match status" value="1"/>
</dbReference>
<dbReference type="Gene3D" id="3.40.250.10">
    <property type="entry name" value="Rhodanese-like domain"/>
    <property type="match status" value="1"/>
</dbReference>
<dbReference type="InterPro" id="IPR001763">
    <property type="entry name" value="Rhodanese-like_dom"/>
</dbReference>
<name>A0A9X0R9K2_VIBME</name>
<evidence type="ECO:0000313" key="2">
    <source>
        <dbReference type="EMBL" id="MBC5852299.1"/>
    </source>
</evidence>
<sequence>MRRYILRLIRIALFISVLLSGSTVASPRAEIAWSMIAEGAVLIDVRTEQEFMQGHLDSAQHIPLSEMINSGLTQFAKDQPIVLYCRTGNRSNIAKQHLIKQGFTHVHDAGGLDEIRQSMPNRD</sequence>
<dbReference type="SUPFAM" id="SSF52821">
    <property type="entry name" value="Rhodanese/Cell cycle control phosphatase"/>
    <property type="match status" value="1"/>
</dbReference>
<keyword evidence="3" id="KW-1185">Reference proteome</keyword>
<proteinExistence type="predicted"/>
<dbReference type="RefSeq" id="WP_186460563.1">
    <property type="nucleotide sequence ID" value="NZ_CAWQLT010000069.1"/>
</dbReference>
<dbReference type="InterPro" id="IPR036873">
    <property type="entry name" value="Rhodanese-like_dom_sf"/>
</dbReference>
<dbReference type="InterPro" id="IPR052367">
    <property type="entry name" value="Thiosulfate_ST/Rhodanese-like"/>
</dbReference>
<protein>
    <submittedName>
        <fullName evidence="2">Rhodanese-like domain-containing protein</fullName>
    </submittedName>
</protein>
<dbReference type="AlphaFoldDB" id="A0A9X0R9K2"/>